<dbReference type="InterPro" id="IPR036397">
    <property type="entry name" value="RNaseH_sf"/>
</dbReference>
<dbReference type="OrthoDB" id="616263at2759"/>
<dbReference type="AlphaFoldDB" id="A0A4Y2LMP8"/>
<dbReference type="GO" id="GO:0003676">
    <property type="term" value="F:nucleic acid binding"/>
    <property type="evidence" value="ECO:0007669"/>
    <property type="project" value="InterPro"/>
</dbReference>
<reference evidence="2 3" key="1">
    <citation type="journal article" date="2019" name="Sci. Rep.">
        <title>Orb-weaving spider Araneus ventricosus genome elucidates the spidroin gene catalogue.</title>
        <authorList>
            <person name="Kono N."/>
            <person name="Nakamura H."/>
            <person name="Ohtoshi R."/>
            <person name="Moran D.A.P."/>
            <person name="Shinohara A."/>
            <person name="Yoshida Y."/>
            <person name="Fujiwara M."/>
            <person name="Mori M."/>
            <person name="Tomita M."/>
            <person name="Arakawa K."/>
        </authorList>
    </citation>
    <scope>NUCLEOTIDE SEQUENCE [LARGE SCALE GENOMIC DNA]</scope>
</reference>
<name>A0A4Y2LMP8_ARAVE</name>
<evidence type="ECO:0008006" key="4">
    <source>
        <dbReference type="Google" id="ProtNLM"/>
    </source>
</evidence>
<dbReference type="EMBL" id="BGPR01006001">
    <property type="protein sequence ID" value="GBN15263.1"/>
    <property type="molecule type" value="Genomic_DNA"/>
</dbReference>
<feature type="region of interest" description="Disordered" evidence="1">
    <location>
        <begin position="1"/>
        <end position="26"/>
    </location>
</feature>
<comment type="caution">
    <text evidence="2">The sequence shown here is derived from an EMBL/GenBank/DDBJ whole genome shotgun (WGS) entry which is preliminary data.</text>
</comment>
<proteinExistence type="predicted"/>
<dbReference type="Gene3D" id="3.30.420.10">
    <property type="entry name" value="Ribonuclease H-like superfamily/Ribonuclease H"/>
    <property type="match status" value="1"/>
</dbReference>
<keyword evidence="3" id="KW-1185">Reference proteome</keyword>
<protein>
    <recommendedName>
        <fullName evidence="4">Tc1-like transposase DDE domain-containing protein</fullName>
    </recommendedName>
</protein>
<organism evidence="2 3">
    <name type="scientific">Araneus ventricosus</name>
    <name type="common">Orbweaver spider</name>
    <name type="synonym">Epeira ventricosa</name>
    <dbReference type="NCBI Taxonomy" id="182803"/>
    <lineage>
        <taxon>Eukaryota</taxon>
        <taxon>Metazoa</taxon>
        <taxon>Ecdysozoa</taxon>
        <taxon>Arthropoda</taxon>
        <taxon>Chelicerata</taxon>
        <taxon>Arachnida</taxon>
        <taxon>Araneae</taxon>
        <taxon>Araneomorphae</taxon>
        <taxon>Entelegynae</taxon>
        <taxon>Araneoidea</taxon>
        <taxon>Araneidae</taxon>
        <taxon>Araneus</taxon>
    </lineage>
</organism>
<dbReference type="Proteomes" id="UP000499080">
    <property type="component" value="Unassembled WGS sequence"/>
</dbReference>
<evidence type="ECO:0000313" key="3">
    <source>
        <dbReference type="Proteomes" id="UP000499080"/>
    </source>
</evidence>
<sequence length="85" mass="9312">MVYSAHATQKHIDSFGSEQMTDSPYSPDLASSDFHLVLSGQHFDNHAEVKDAVTSWLNSPAATSINPGIQNLVSRYAKNRHVLGD</sequence>
<accession>A0A4Y2LMP8</accession>
<evidence type="ECO:0000256" key="1">
    <source>
        <dbReference type="SAM" id="MobiDB-lite"/>
    </source>
</evidence>
<evidence type="ECO:0000313" key="2">
    <source>
        <dbReference type="EMBL" id="GBN15263.1"/>
    </source>
</evidence>
<gene>
    <name evidence="2" type="ORF">AVEN_229824_1</name>
</gene>